<dbReference type="Proteomes" id="UP000199144">
    <property type="component" value="Unassembled WGS sequence"/>
</dbReference>
<accession>A0A1I4Q6X3</accession>
<evidence type="ECO:0000256" key="1">
    <source>
        <dbReference type="SAM" id="SignalP"/>
    </source>
</evidence>
<proteinExistence type="predicted"/>
<dbReference type="EMBL" id="FOTQ01000006">
    <property type="protein sequence ID" value="SFM35822.1"/>
    <property type="molecule type" value="Genomic_DNA"/>
</dbReference>
<dbReference type="AlphaFoldDB" id="A0A1I4Q6X3"/>
<evidence type="ECO:0008006" key="4">
    <source>
        <dbReference type="Google" id="ProtNLM"/>
    </source>
</evidence>
<evidence type="ECO:0000313" key="3">
    <source>
        <dbReference type="Proteomes" id="UP000199144"/>
    </source>
</evidence>
<sequence>MKVILTSAAAIAVIAVAANFGLDRAGFSAQDQQSGSSVRLD</sequence>
<keyword evidence="1" id="KW-0732">Signal</keyword>
<dbReference type="RefSeq" id="WP_278247155.1">
    <property type="nucleotide sequence ID" value="NZ_FOTQ01000006.1"/>
</dbReference>
<name>A0A1I4Q6X3_9RHOB</name>
<feature type="chain" id="PRO_5011567085" description="Entericidin EcnA/B family protein" evidence="1">
    <location>
        <begin position="18"/>
        <end position="41"/>
    </location>
</feature>
<organism evidence="2 3">
    <name type="scientific">Shimia aestuarii</name>
    <dbReference type="NCBI Taxonomy" id="254406"/>
    <lineage>
        <taxon>Bacteria</taxon>
        <taxon>Pseudomonadati</taxon>
        <taxon>Pseudomonadota</taxon>
        <taxon>Alphaproteobacteria</taxon>
        <taxon>Rhodobacterales</taxon>
        <taxon>Roseobacteraceae</taxon>
    </lineage>
</organism>
<feature type="signal peptide" evidence="1">
    <location>
        <begin position="1"/>
        <end position="17"/>
    </location>
</feature>
<reference evidence="2 3" key="1">
    <citation type="submission" date="2016-10" db="EMBL/GenBank/DDBJ databases">
        <authorList>
            <person name="de Groot N.N."/>
        </authorList>
    </citation>
    <scope>NUCLEOTIDE SEQUENCE [LARGE SCALE GENOMIC DNA]</scope>
    <source>
        <strain evidence="2 3">DSM 15283</strain>
    </source>
</reference>
<keyword evidence="3" id="KW-1185">Reference proteome</keyword>
<protein>
    <recommendedName>
        <fullName evidence="4">Entericidin EcnA/B family protein</fullName>
    </recommendedName>
</protein>
<evidence type="ECO:0000313" key="2">
    <source>
        <dbReference type="EMBL" id="SFM35822.1"/>
    </source>
</evidence>
<gene>
    <name evidence="2" type="ORF">SAMN04488042_106215</name>
</gene>